<evidence type="ECO:0000259" key="17">
    <source>
        <dbReference type="Pfam" id="PF17900"/>
    </source>
</evidence>
<dbReference type="FunFam" id="1.10.390.10:FF:000002">
    <property type="entry name" value="Aminopeptidase N"/>
    <property type="match status" value="1"/>
</dbReference>
<proteinExistence type="inferred from homology"/>
<dbReference type="Gene3D" id="2.60.40.1840">
    <property type="match status" value="1"/>
</dbReference>
<dbReference type="InterPro" id="IPR035414">
    <property type="entry name" value="Peptidase_M1_pepN_Ig-like"/>
</dbReference>
<keyword evidence="10" id="KW-0862">Zinc</keyword>
<dbReference type="EC" id="3.4.11.2" evidence="4 13"/>
<dbReference type="Gene3D" id="3.30.2010.30">
    <property type="match status" value="1"/>
</dbReference>
<keyword evidence="7" id="KW-0645">Protease</keyword>
<comment type="similarity">
    <text evidence="3">Belongs to the peptidase M1 family.</text>
</comment>
<dbReference type="InterPro" id="IPR045357">
    <property type="entry name" value="Aminopeptidase_N-like_N"/>
</dbReference>
<dbReference type="Gene3D" id="1.25.50.10">
    <property type="entry name" value="Peptidase M1, alanyl aminopeptidase, C-terminal domain"/>
    <property type="match status" value="1"/>
</dbReference>
<comment type="caution">
    <text evidence="18">The sequence shown here is derived from an EMBL/GenBank/DDBJ whole genome shotgun (WGS) entry which is preliminary data.</text>
</comment>
<feature type="domain" description="Peptidase M1 alanyl aminopeptidase C-terminal" evidence="16">
    <location>
        <begin position="597"/>
        <end position="933"/>
    </location>
</feature>
<dbReference type="InterPro" id="IPR042097">
    <property type="entry name" value="Aminopeptidase_N-like_N_sf"/>
</dbReference>
<dbReference type="EMBL" id="PUGF01000001">
    <property type="protein sequence ID" value="PRC95238.1"/>
    <property type="molecule type" value="Genomic_DNA"/>
</dbReference>
<dbReference type="SUPFAM" id="SSF63737">
    <property type="entry name" value="Leukotriene A4 hydrolase N-terminal domain"/>
    <property type="match status" value="1"/>
</dbReference>
<dbReference type="InterPro" id="IPR012779">
    <property type="entry name" value="Peptidase_M1_pepN"/>
</dbReference>
<dbReference type="GO" id="GO:0008237">
    <property type="term" value="F:metallopeptidase activity"/>
    <property type="evidence" value="ECO:0007669"/>
    <property type="project" value="UniProtKB-UniRule"/>
</dbReference>
<evidence type="ECO:0000256" key="2">
    <source>
        <dbReference type="ARBA" id="ARBA00001947"/>
    </source>
</evidence>
<dbReference type="InterPro" id="IPR024601">
    <property type="entry name" value="Peptidase_M1_pepN_C"/>
</dbReference>
<dbReference type="InterPro" id="IPR027268">
    <property type="entry name" value="Peptidase_M4/M1_CTD_sf"/>
</dbReference>
<dbReference type="GO" id="GO:0016285">
    <property type="term" value="F:alanyl aminopeptidase activity"/>
    <property type="evidence" value="ECO:0007669"/>
    <property type="project" value="UniProtKB-EC"/>
</dbReference>
<accession>A0A2S9H5K9</accession>
<evidence type="ECO:0000313" key="18">
    <source>
        <dbReference type="EMBL" id="PRC95238.1"/>
    </source>
</evidence>
<evidence type="ECO:0000259" key="15">
    <source>
        <dbReference type="Pfam" id="PF11940"/>
    </source>
</evidence>
<dbReference type="InterPro" id="IPR001930">
    <property type="entry name" value="Peptidase_M1"/>
</dbReference>
<name>A0A2S9H5K9_9BURK</name>
<dbReference type="FunFam" id="2.60.40.1730:FF:000005">
    <property type="entry name" value="Aminopeptidase N"/>
    <property type="match status" value="1"/>
</dbReference>
<feature type="domain" description="Aminopeptidase N-like N-terminal" evidence="17">
    <location>
        <begin position="64"/>
        <end position="226"/>
    </location>
</feature>
<evidence type="ECO:0000256" key="1">
    <source>
        <dbReference type="ARBA" id="ARBA00000098"/>
    </source>
</evidence>
<dbReference type="InterPro" id="IPR014782">
    <property type="entry name" value="Peptidase_M1_dom"/>
</dbReference>
<evidence type="ECO:0000256" key="9">
    <source>
        <dbReference type="ARBA" id="ARBA00022801"/>
    </source>
</evidence>
<dbReference type="AlphaFoldDB" id="A0A2S9H5K9"/>
<comment type="cofactor">
    <cofactor evidence="2">
        <name>Zn(2+)</name>
        <dbReference type="ChEBI" id="CHEBI:29105"/>
    </cofactor>
</comment>
<keyword evidence="8" id="KW-0479">Metal-binding</keyword>
<dbReference type="InterPro" id="IPR037144">
    <property type="entry name" value="Peptidase_M1_pepN_C_sf"/>
</dbReference>
<evidence type="ECO:0000256" key="10">
    <source>
        <dbReference type="ARBA" id="ARBA00022833"/>
    </source>
</evidence>
<reference evidence="18 19" key="1">
    <citation type="submission" date="2018-02" db="EMBL/GenBank/DDBJ databases">
        <title>Solimicrobium silvestre gen. nov., sp. nov., isolated from alpine forest soil.</title>
        <authorList>
            <person name="Margesin R."/>
            <person name="Albuquerque L."/>
            <person name="Zhang D.-C."/>
            <person name="Froufe H.J.C."/>
            <person name="Severino R."/>
            <person name="Roxo I."/>
            <person name="Egas C."/>
            <person name="Da Costa M.S."/>
        </authorList>
    </citation>
    <scope>NUCLEOTIDE SEQUENCE [LARGE SCALE GENOMIC DNA]</scope>
    <source>
        <strain evidence="18 19">S20-91</strain>
    </source>
</reference>
<evidence type="ECO:0000259" key="16">
    <source>
        <dbReference type="Pfam" id="PF17432"/>
    </source>
</evidence>
<comment type="function">
    <text evidence="12">Aminopeptidase N is involved in the degradation of intracellular peptides generated by protein breakdown during normal growth as well as in response to nutrient starvation.</text>
</comment>
<evidence type="ECO:0000259" key="14">
    <source>
        <dbReference type="Pfam" id="PF01433"/>
    </source>
</evidence>
<dbReference type="Pfam" id="PF17432">
    <property type="entry name" value="DUF3458_C"/>
    <property type="match status" value="1"/>
</dbReference>
<evidence type="ECO:0000256" key="4">
    <source>
        <dbReference type="ARBA" id="ARBA00012564"/>
    </source>
</evidence>
<evidence type="ECO:0000256" key="7">
    <source>
        <dbReference type="ARBA" id="ARBA00022670"/>
    </source>
</evidence>
<dbReference type="Proteomes" id="UP000237839">
    <property type="component" value="Unassembled WGS sequence"/>
</dbReference>
<dbReference type="FunFam" id="3.30.2010.30:FF:000002">
    <property type="entry name" value="Putative aminopeptidase N"/>
    <property type="match status" value="1"/>
</dbReference>
<dbReference type="Gene3D" id="2.60.40.1730">
    <property type="entry name" value="tricorn interacting facor f3 domain"/>
    <property type="match status" value="1"/>
</dbReference>
<dbReference type="Pfam" id="PF17900">
    <property type="entry name" value="Peptidase_M1_N"/>
    <property type="match status" value="1"/>
</dbReference>
<dbReference type="FunFam" id="2.60.40.1840:FF:000001">
    <property type="entry name" value="Aminopeptidase N"/>
    <property type="match status" value="1"/>
</dbReference>
<keyword evidence="9" id="KW-0378">Hydrolase</keyword>
<keyword evidence="11" id="KW-0482">Metalloprotease</keyword>
<evidence type="ECO:0000256" key="8">
    <source>
        <dbReference type="ARBA" id="ARBA00022723"/>
    </source>
</evidence>
<evidence type="ECO:0000256" key="12">
    <source>
        <dbReference type="ARBA" id="ARBA00059739"/>
    </source>
</evidence>
<dbReference type="Gene3D" id="1.10.390.10">
    <property type="entry name" value="Neutral Protease Domain 2"/>
    <property type="match status" value="1"/>
</dbReference>
<dbReference type="CDD" id="cd09600">
    <property type="entry name" value="M1_APN"/>
    <property type="match status" value="1"/>
</dbReference>
<dbReference type="NCBIfam" id="TIGR02414">
    <property type="entry name" value="pepN_proteo"/>
    <property type="match status" value="1"/>
</dbReference>
<protein>
    <recommendedName>
        <fullName evidence="5 13">Aminopeptidase N</fullName>
        <ecNumber evidence="4 13">3.4.11.2</ecNumber>
    </recommendedName>
</protein>
<dbReference type="PANTHER" id="PTHR46322">
    <property type="entry name" value="PUROMYCIN-SENSITIVE AMINOPEPTIDASE"/>
    <property type="match status" value="1"/>
</dbReference>
<gene>
    <name evidence="18" type="ORF">S2091_0433</name>
</gene>
<dbReference type="PRINTS" id="PR00756">
    <property type="entry name" value="ALADIPTASE"/>
</dbReference>
<organism evidence="18 19">
    <name type="scientific">Solimicrobium silvestre</name>
    <dbReference type="NCBI Taxonomy" id="2099400"/>
    <lineage>
        <taxon>Bacteria</taxon>
        <taxon>Pseudomonadati</taxon>
        <taxon>Pseudomonadota</taxon>
        <taxon>Betaproteobacteria</taxon>
        <taxon>Burkholderiales</taxon>
        <taxon>Oxalobacteraceae</taxon>
        <taxon>Solimicrobium</taxon>
    </lineage>
</organism>
<feature type="domain" description="Peptidase M1 membrane alanine aminopeptidase" evidence="14">
    <location>
        <begin position="266"/>
        <end position="483"/>
    </location>
</feature>
<sequence length="934" mass="105160">MLLIFALIDGILYVNPTTLVEYWLAPKITTIPMRTDTNTDSNLTIYRKDYTAPSFWVDTVEMGFDLDPKSTVVSTRTTLKRNTESTEKDLILFGESLKLVQIRMNGQKLARTAYEIDKHSLRIFNPPNEIILDIETQISPIKNTSLSGLYVSNDNFFTQCEAEGFRKITYFQDRPDVMAKFTVMLRADKKKYPVLLSNGNLIEKGKLSDGRHFAKWEDPFKKPSYLFALVAGKLVCQEEKIKLQSGRKALLQVWVEKGNLDKTQHAMDSLQNSIFWDEQRFGLELDLERFMIVAVSDFNMGAMENKGLNIFNTKYVLANSKVATDADYAGIESVVGHEYFHNWTGNRVTCRDWFQLSLKEGLTVFRDQEFSADMIGTNSGRAVNRIADVRVLRQAQFPEDAGPMSHPVRPESYVEINNFYSVTVYEKGAEVVRMYYTLLGHEGFRKGMDLYFKRHDGQAVTCDDFRAAMADSSGRDLTQFERWYSQSGTPRLKVATKYDAAKQTFEMTFTQSCPATAGQDKKQPFHIPVAVGLLNAAGQDMPLHCQEQANPTDSTTLVLEITKAKQVFHFTNVTEQPTPSILRNFSAPVELEMDYSDDQLAHLLAHDSDAFNRWEAGQRLAMRRLLKLTAAVQVQQPLELDTMFIEALRKTLNDSTLDAAFREQVLTLPSTTNVAEQMDVIDPQAIKAARDFMRSEITRHLKADLLTAYENNLTPGKYSPDASSTGMRALKNLALAYLQEWPKSSTFELADSQCANAKNMTDRIGALAAMVNAEILTGGTHKDATKSANKAVAHALKQFYNDFKQEALVIDKWFMLQGSAGSTDVAKMRKLLKHPAFTLSNPNRARSLIFAFCNANPSQFHAADGSGYALWADLVIELNAINPQVAARLARSLDRWRKYTPALQEFMQAALQKVAASKNLSKDVLEIVTKALAA</sequence>
<dbReference type="InterPro" id="IPR038438">
    <property type="entry name" value="PepN_Ig-like_sf"/>
</dbReference>
<evidence type="ECO:0000256" key="11">
    <source>
        <dbReference type="ARBA" id="ARBA00023049"/>
    </source>
</evidence>
<evidence type="ECO:0000256" key="6">
    <source>
        <dbReference type="ARBA" id="ARBA00022438"/>
    </source>
</evidence>
<evidence type="ECO:0000256" key="3">
    <source>
        <dbReference type="ARBA" id="ARBA00010136"/>
    </source>
</evidence>
<dbReference type="Pfam" id="PF01433">
    <property type="entry name" value="Peptidase_M1"/>
    <property type="match status" value="1"/>
</dbReference>
<keyword evidence="6 18" id="KW-0031">Aminopeptidase</keyword>
<dbReference type="GO" id="GO:0006508">
    <property type="term" value="P:proteolysis"/>
    <property type="evidence" value="ECO:0007669"/>
    <property type="project" value="UniProtKB-UniRule"/>
</dbReference>
<evidence type="ECO:0000313" key="19">
    <source>
        <dbReference type="Proteomes" id="UP000237839"/>
    </source>
</evidence>
<comment type="catalytic activity">
    <reaction evidence="1">
        <text>Release of an N-terminal amino acid, Xaa-|-Yaa- from a peptide, amide or arylamide. Xaa is preferably Ala, but may be most amino acids including Pro (slow action). When a terminal hydrophobic residue is followed by a prolyl residue, the two may be released as an intact Xaa-Pro dipeptide.</text>
        <dbReference type="EC" id="3.4.11.2"/>
    </reaction>
</comment>
<feature type="domain" description="Peptidase M1 alanyl aminopeptidase Ig-like fold" evidence="15">
    <location>
        <begin position="488"/>
        <end position="593"/>
    </location>
</feature>
<dbReference type="PANTHER" id="PTHR46322:SF1">
    <property type="entry name" value="PUROMYCIN-SENSITIVE AMINOPEPTIDASE"/>
    <property type="match status" value="1"/>
</dbReference>
<dbReference type="SUPFAM" id="SSF55486">
    <property type="entry name" value="Metalloproteases ('zincins'), catalytic domain"/>
    <property type="match status" value="1"/>
</dbReference>
<dbReference type="Pfam" id="PF11940">
    <property type="entry name" value="DUF3458"/>
    <property type="match status" value="1"/>
</dbReference>
<evidence type="ECO:0000256" key="5">
    <source>
        <dbReference type="ARBA" id="ARBA00015611"/>
    </source>
</evidence>
<evidence type="ECO:0000256" key="13">
    <source>
        <dbReference type="NCBIfam" id="TIGR02414"/>
    </source>
</evidence>
<keyword evidence="19" id="KW-1185">Reference proteome</keyword>
<dbReference type="GO" id="GO:0008270">
    <property type="term" value="F:zinc ion binding"/>
    <property type="evidence" value="ECO:0007669"/>
    <property type="project" value="InterPro"/>
</dbReference>